<evidence type="ECO:0000256" key="2">
    <source>
        <dbReference type="ARBA" id="ARBA00009323"/>
    </source>
</evidence>
<evidence type="ECO:0000313" key="8">
    <source>
        <dbReference type="EMBL" id="QER90337.1"/>
    </source>
</evidence>
<dbReference type="RefSeq" id="WP_150157616.1">
    <property type="nucleotide sequence ID" value="NZ_CP043960.1"/>
</dbReference>
<dbReference type="Gene3D" id="2.30.31.20">
    <property type="entry name" value="Sporulation-specific cell division protein SsgB"/>
    <property type="match status" value="1"/>
</dbReference>
<keyword evidence="8" id="KW-0614">Plasmid</keyword>
<gene>
    <name evidence="8" type="ORF">F3L20_32020</name>
</gene>
<keyword evidence="3" id="KW-0132">Cell division</keyword>
<sequence length="216" mass="23408">MSHHAPPGLGPAPAPEPDVSCRCKGSATLEGLVTVPVTIAFGYTAADPYAVRMVVETGVTPPARWVFARDLLTEGLSRPAGLADVQVWPVPRRPRRLRSGRGTIRIRVSSPGGTTALTVQAACLRAFLDRTLERVAAGAERTEPHLDDALASWLGMERRGDGRCDPPRPTTGHPIRTHGTPLPHARATTFPTRYLTKQMILVTYLSQQLHLVRFSG</sequence>
<name>A0ABX6A059_STRTE</name>
<organism evidence="8 9">
    <name type="scientific">Streptomyces tendae</name>
    <dbReference type="NCBI Taxonomy" id="1932"/>
    <lineage>
        <taxon>Bacteria</taxon>
        <taxon>Bacillati</taxon>
        <taxon>Actinomycetota</taxon>
        <taxon>Actinomycetes</taxon>
        <taxon>Kitasatosporales</taxon>
        <taxon>Streptomycetaceae</taxon>
        <taxon>Streptomyces</taxon>
    </lineage>
</organism>
<dbReference type="EMBL" id="CP043960">
    <property type="protein sequence ID" value="QER90337.1"/>
    <property type="molecule type" value="Genomic_DNA"/>
</dbReference>
<dbReference type="InterPro" id="IPR006776">
    <property type="entry name" value="SsgB"/>
</dbReference>
<evidence type="ECO:0000256" key="4">
    <source>
        <dbReference type="ARBA" id="ARBA00022969"/>
    </source>
</evidence>
<keyword evidence="5" id="KW-0717">Septation</keyword>
<evidence type="ECO:0000256" key="3">
    <source>
        <dbReference type="ARBA" id="ARBA00022618"/>
    </source>
</evidence>
<dbReference type="Pfam" id="PF04686">
    <property type="entry name" value="SsgA"/>
    <property type="match status" value="1"/>
</dbReference>
<evidence type="ECO:0000256" key="6">
    <source>
        <dbReference type="ARBA" id="ARBA00023306"/>
    </source>
</evidence>
<evidence type="ECO:0000313" key="9">
    <source>
        <dbReference type="Proteomes" id="UP000324308"/>
    </source>
</evidence>
<keyword evidence="4" id="KW-0749">Sporulation</keyword>
<geneLocation type="plasmid" evidence="8 9">
    <name>unnamed1</name>
</geneLocation>
<keyword evidence="9" id="KW-1185">Reference proteome</keyword>
<protein>
    <submittedName>
        <fullName evidence="8">SsgA family sporulation/cell division regulator</fullName>
    </submittedName>
</protein>
<comment type="subcellular location">
    <subcellularLocation>
        <location evidence="1">Cell septum</location>
    </subcellularLocation>
</comment>
<accession>A0ABX6A059</accession>
<dbReference type="Proteomes" id="UP000324308">
    <property type="component" value="Plasmid unnamed1"/>
</dbReference>
<proteinExistence type="inferred from homology"/>
<reference evidence="8 9" key="1">
    <citation type="submission" date="2019-09" db="EMBL/GenBank/DDBJ databases">
        <title>Draft genome sequence of the Ebosin-producing strain Streptomyces sp. 139.</title>
        <authorList>
            <person name="Ai L."/>
            <person name="Geng M."/>
            <person name="Ma M."/>
            <person name="Bai L."/>
        </authorList>
    </citation>
    <scope>NUCLEOTIDE SEQUENCE [LARGE SCALE GENOMIC DNA]</scope>
    <source>
        <strain evidence="8 9">139</strain>
        <plasmid evidence="8 9">unnamed1</plasmid>
    </source>
</reference>
<feature type="region of interest" description="Disordered" evidence="7">
    <location>
        <begin position="159"/>
        <end position="185"/>
    </location>
</feature>
<evidence type="ECO:0000256" key="7">
    <source>
        <dbReference type="SAM" id="MobiDB-lite"/>
    </source>
</evidence>
<evidence type="ECO:0000256" key="5">
    <source>
        <dbReference type="ARBA" id="ARBA00023210"/>
    </source>
</evidence>
<comment type="similarity">
    <text evidence="2">Belongs to the SsgA family.</text>
</comment>
<dbReference type="InterPro" id="IPR038658">
    <property type="entry name" value="SsgB_sf"/>
</dbReference>
<keyword evidence="6" id="KW-0131">Cell cycle</keyword>
<evidence type="ECO:0000256" key="1">
    <source>
        <dbReference type="ARBA" id="ARBA00004431"/>
    </source>
</evidence>